<name>A0AAD3NMW6_LATJO</name>
<gene>
    <name evidence="1" type="ORF">AKAME5_002603700</name>
</gene>
<evidence type="ECO:0000313" key="2">
    <source>
        <dbReference type="Proteomes" id="UP001279410"/>
    </source>
</evidence>
<sequence>METRVTPDYRATKALFWATSSVGNPKPSDNSISPNIPQQECFEGPRQKAQAVGLLWQIDPQYAGFAQAVQPSQAQEDVCSPHTTTAAAQAAVAHRQNKLVQGYPGTEMAAACRAHKADILRDFDLASVLMASSAGNCLAPSRIWTCCTRLLGCEMEEFSCRALGSREEWCGEGTSWVRQHLSQHQSLSYMDLASRWSLGGQHETPVHLAAAASTAAAADQDQLLTATTTTITCSSFIGPCGCSRAEEAVLQPWEEIKEERRQFLLLWIRALAQWGFFTENAAVGGEWRPICDTDPDLVTPKHL</sequence>
<accession>A0AAD3NMW6</accession>
<evidence type="ECO:0000313" key="1">
    <source>
        <dbReference type="EMBL" id="GLD74705.1"/>
    </source>
</evidence>
<proteinExistence type="predicted"/>
<protein>
    <submittedName>
        <fullName evidence="1">Forkhead box protein J1-B</fullName>
    </submittedName>
</protein>
<comment type="caution">
    <text evidence="1">The sequence shown here is derived from an EMBL/GenBank/DDBJ whole genome shotgun (WGS) entry which is preliminary data.</text>
</comment>
<organism evidence="1 2">
    <name type="scientific">Lates japonicus</name>
    <name type="common">Japanese lates</name>
    <dbReference type="NCBI Taxonomy" id="270547"/>
    <lineage>
        <taxon>Eukaryota</taxon>
        <taxon>Metazoa</taxon>
        <taxon>Chordata</taxon>
        <taxon>Craniata</taxon>
        <taxon>Vertebrata</taxon>
        <taxon>Euteleostomi</taxon>
        <taxon>Actinopterygii</taxon>
        <taxon>Neopterygii</taxon>
        <taxon>Teleostei</taxon>
        <taxon>Neoteleostei</taxon>
        <taxon>Acanthomorphata</taxon>
        <taxon>Carangaria</taxon>
        <taxon>Carangaria incertae sedis</taxon>
        <taxon>Centropomidae</taxon>
        <taxon>Lates</taxon>
    </lineage>
</organism>
<reference evidence="1" key="1">
    <citation type="submission" date="2022-08" db="EMBL/GenBank/DDBJ databases">
        <title>Genome sequencing of akame (Lates japonicus).</title>
        <authorList>
            <person name="Hashiguchi Y."/>
            <person name="Takahashi H."/>
        </authorList>
    </citation>
    <scope>NUCLEOTIDE SEQUENCE</scope>
    <source>
        <strain evidence="1">Kochi</strain>
    </source>
</reference>
<keyword evidence="2" id="KW-1185">Reference proteome</keyword>
<dbReference type="EMBL" id="BRZM01002432">
    <property type="protein sequence ID" value="GLD74705.1"/>
    <property type="molecule type" value="Genomic_DNA"/>
</dbReference>
<dbReference type="AlphaFoldDB" id="A0AAD3NMW6"/>
<dbReference type="Proteomes" id="UP001279410">
    <property type="component" value="Unassembled WGS sequence"/>
</dbReference>